<keyword evidence="3 6" id="KW-0812">Transmembrane</keyword>
<dbReference type="RefSeq" id="WP_010264960.1">
    <property type="nucleotide sequence ID" value="NZ_JAVRET010000058.1"/>
</dbReference>
<evidence type="ECO:0000256" key="2">
    <source>
        <dbReference type="ARBA" id="ARBA00022475"/>
    </source>
</evidence>
<comment type="subcellular location">
    <subcellularLocation>
        <location evidence="1">Cell membrane</location>
        <topology evidence="1">Multi-pass membrane protein</topology>
    </subcellularLocation>
</comment>
<feature type="transmembrane region" description="Helical" evidence="6">
    <location>
        <begin position="303"/>
        <end position="323"/>
    </location>
</feature>
<feature type="transmembrane region" description="Helical" evidence="6">
    <location>
        <begin position="24"/>
        <end position="41"/>
    </location>
</feature>
<dbReference type="Pfam" id="PF05425">
    <property type="entry name" value="CopD"/>
    <property type="match status" value="1"/>
</dbReference>
<dbReference type="InterPro" id="IPR032694">
    <property type="entry name" value="CopC/D"/>
</dbReference>
<keyword evidence="4 6" id="KW-1133">Transmembrane helix</keyword>
<dbReference type="Proteomes" id="UP001183610">
    <property type="component" value="Unassembled WGS sequence"/>
</dbReference>
<reference evidence="9" key="1">
    <citation type="submission" date="2023-07" db="EMBL/GenBank/DDBJ databases">
        <title>30 novel species of actinomycetes from the DSMZ collection.</title>
        <authorList>
            <person name="Nouioui I."/>
        </authorList>
    </citation>
    <scope>NUCLEOTIDE SEQUENCE [LARGE SCALE GENOMIC DNA]</scope>
    <source>
        <strain evidence="9">DSM 41979</strain>
    </source>
</reference>
<proteinExistence type="predicted"/>
<dbReference type="InterPro" id="IPR008457">
    <property type="entry name" value="Cu-R_CopD_dom"/>
</dbReference>
<protein>
    <submittedName>
        <fullName evidence="8">CopD family protein</fullName>
    </submittedName>
</protein>
<organism evidence="8 9">
    <name type="scientific">Streptomyces evansiae</name>
    <dbReference type="NCBI Taxonomy" id="3075535"/>
    <lineage>
        <taxon>Bacteria</taxon>
        <taxon>Bacillati</taxon>
        <taxon>Actinomycetota</taxon>
        <taxon>Actinomycetes</taxon>
        <taxon>Kitasatosporales</taxon>
        <taxon>Streptomycetaceae</taxon>
        <taxon>Streptomyces</taxon>
    </lineage>
</organism>
<evidence type="ECO:0000313" key="9">
    <source>
        <dbReference type="Proteomes" id="UP001183610"/>
    </source>
</evidence>
<feature type="transmembrane region" description="Helical" evidence="6">
    <location>
        <begin position="92"/>
        <end position="115"/>
    </location>
</feature>
<sequence length="325" mass="32799">MGAGKGAGVVAEPYDGAGAVRRSGVFLGLLVVGAFLVPLLGPDLALRGTGEAAAPAVREVGWLRGAVLVALCVQAGEVWLRRGPALPRSLAPAAALLGTLAASGLAVVVAAGNLLPRSPSALDPGALAQSGDGRLALLEVNAFGAAWLCALGRRRGLAAVPLALVVLAEAVRAHPEPSTPWLGSLLTFVHLSCAALWAGGLLAVLRTVPRLPAPEGARLLGRYARTAAYLLAALTATGIASTLRRMPPGTVAGQLTDTAYGRVLLAKTVLVAGVAALAWRARRRLRGDGGAAAGAVVPARAELLALALVVLVSALLTALPLPIRW</sequence>
<evidence type="ECO:0000313" key="8">
    <source>
        <dbReference type="EMBL" id="MDT0411716.1"/>
    </source>
</evidence>
<dbReference type="PANTHER" id="PTHR34820:SF4">
    <property type="entry name" value="INNER MEMBRANE PROTEIN YEBZ"/>
    <property type="match status" value="1"/>
</dbReference>
<keyword evidence="5 6" id="KW-0472">Membrane</keyword>
<evidence type="ECO:0000256" key="3">
    <source>
        <dbReference type="ARBA" id="ARBA00022692"/>
    </source>
</evidence>
<evidence type="ECO:0000256" key="1">
    <source>
        <dbReference type="ARBA" id="ARBA00004651"/>
    </source>
</evidence>
<evidence type="ECO:0000259" key="7">
    <source>
        <dbReference type="Pfam" id="PF05425"/>
    </source>
</evidence>
<comment type="caution">
    <text evidence="8">The sequence shown here is derived from an EMBL/GenBank/DDBJ whole genome shotgun (WGS) entry which is preliminary data.</text>
</comment>
<keyword evidence="2" id="KW-1003">Cell membrane</keyword>
<dbReference type="EMBL" id="JAVRET010000058">
    <property type="protein sequence ID" value="MDT0411716.1"/>
    <property type="molecule type" value="Genomic_DNA"/>
</dbReference>
<feature type="transmembrane region" description="Helical" evidence="6">
    <location>
        <begin position="61"/>
        <end position="80"/>
    </location>
</feature>
<evidence type="ECO:0000256" key="4">
    <source>
        <dbReference type="ARBA" id="ARBA00022989"/>
    </source>
</evidence>
<feature type="transmembrane region" description="Helical" evidence="6">
    <location>
        <begin position="181"/>
        <end position="205"/>
    </location>
</feature>
<feature type="transmembrane region" description="Helical" evidence="6">
    <location>
        <begin position="263"/>
        <end position="282"/>
    </location>
</feature>
<keyword evidence="9" id="KW-1185">Reference proteome</keyword>
<evidence type="ECO:0000256" key="6">
    <source>
        <dbReference type="SAM" id="Phobius"/>
    </source>
</evidence>
<feature type="domain" description="Copper resistance protein D" evidence="7">
    <location>
        <begin position="218"/>
        <end position="316"/>
    </location>
</feature>
<accession>A0ABU2R4U1</accession>
<evidence type="ECO:0000256" key="5">
    <source>
        <dbReference type="ARBA" id="ARBA00023136"/>
    </source>
</evidence>
<dbReference type="PANTHER" id="PTHR34820">
    <property type="entry name" value="INNER MEMBRANE PROTEIN YEBZ"/>
    <property type="match status" value="1"/>
</dbReference>
<gene>
    <name evidence="8" type="ORF">RM698_22060</name>
</gene>
<feature type="transmembrane region" description="Helical" evidence="6">
    <location>
        <begin position="226"/>
        <end position="243"/>
    </location>
</feature>
<name>A0ABU2R4U1_9ACTN</name>